<dbReference type="AlphaFoldDB" id="A0A074VHS5"/>
<feature type="compositionally biased region" description="Acidic residues" evidence="2">
    <location>
        <begin position="52"/>
        <end position="61"/>
    </location>
</feature>
<feature type="region of interest" description="Disordered" evidence="2">
    <location>
        <begin position="325"/>
        <end position="365"/>
    </location>
</feature>
<feature type="coiled-coil region" evidence="1">
    <location>
        <begin position="409"/>
        <end position="436"/>
    </location>
</feature>
<feature type="compositionally biased region" description="Low complexity" evidence="2">
    <location>
        <begin position="472"/>
        <end position="482"/>
    </location>
</feature>
<feature type="compositionally biased region" description="Basic and acidic residues" evidence="2">
    <location>
        <begin position="528"/>
        <end position="551"/>
    </location>
</feature>
<proteinExistence type="predicted"/>
<feature type="compositionally biased region" description="Polar residues" evidence="2">
    <location>
        <begin position="281"/>
        <end position="295"/>
    </location>
</feature>
<feature type="region of interest" description="Disordered" evidence="2">
    <location>
        <begin position="236"/>
        <end position="258"/>
    </location>
</feature>
<dbReference type="RefSeq" id="XP_040877071.1">
    <property type="nucleotide sequence ID" value="XM_041022889.1"/>
</dbReference>
<reference evidence="3 4" key="1">
    <citation type="journal article" date="2014" name="BMC Genomics">
        <title>Genome sequencing of four Aureobasidium pullulans varieties: biotechnological potential, stress tolerance, and description of new species.</title>
        <authorList>
            <person name="Gostin Ar C."/>
            <person name="Ohm R.A."/>
            <person name="Kogej T."/>
            <person name="Sonjak S."/>
            <person name="Turk M."/>
            <person name="Zajc J."/>
            <person name="Zalar P."/>
            <person name="Grube M."/>
            <person name="Sun H."/>
            <person name="Han J."/>
            <person name="Sharma A."/>
            <person name="Chiniquy J."/>
            <person name="Ngan C.Y."/>
            <person name="Lipzen A."/>
            <person name="Barry K."/>
            <person name="Grigoriev I.V."/>
            <person name="Gunde-Cimerman N."/>
        </authorList>
    </citation>
    <scope>NUCLEOTIDE SEQUENCE [LARGE SCALE GENOMIC DNA]</scope>
    <source>
        <strain evidence="3 4">CBS 110374</strain>
    </source>
</reference>
<feature type="compositionally biased region" description="Polar residues" evidence="2">
    <location>
        <begin position="36"/>
        <end position="46"/>
    </location>
</feature>
<name>A0A074VHS5_AURM1</name>
<feature type="region of interest" description="Disordered" evidence="2">
    <location>
        <begin position="274"/>
        <end position="313"/>
    </location>
</feature>
<accession>A0A074VHS5</accession>
<protein>
    <submittedName>
        <fullName evidence="3">Uncharacterized protein</fullName>
    </submittedName>
</protein>
<feature type="compositionally biased region" description="Polar residues" evidence="2">
    <location>
        <begin position="588"/>
        <end position="606"/>
    </location>
</feature>
<dbReference type="EMBL" id="KL584845">
    <property type="protein sequence ID" value="KEQ60048.1"/>
    <property type="molecule type" value="Genomic_DNA"/>
</dbReference>
<organism evidence="3 4">
    <name type="scientific">Aureobasidium melanogenum (strain CBS 110374)</name>
    <name type="common">Aureobasidium pullulans var. melanogenum</name>
    <dbReference type="NCBI Taxonomy" id="1043003"/>
    <lineage>
        <taxon>Eukaryota</taxon>
        <taxon>Fungi</taxon>
        <taxon>Dikarya</taxon>
        <taxon>Ascomycota</taxon>
        <taxon>Pezizomycotina</taxon>
        <taxon>Dothideomycetes</taxon>
        <taxon>Dothideomycetidae</taxon>
        <taxon>Dothideales</taxon>
        <taxon>Saccotheciaceae</taxon>
        <taxon>Aureobasidium</taxon>
    </lineage>
</organism>
<feature type="region of interest" description="Disordered" evidence="2">
    <location>
        <begin position="447"/>
        <end position="633"/>
    </location>
</feature>
<sequence>MGNAVVTGGANGKGRAAPFSRPVLLSPIHLRRPTLSKHSVSPTFSHSHTEYEDGEEEEEDWPTPSPARKSDRDMYSSGGYGADNNTSSEVDDDMDFYEADLSQPATMANAQPTLSTSNKANHMQTIQAANGFSPPANITTAKVNTAKLHELRAKLLANRQATPVKDVSNPASNLNLVSIKTESQSRPQSPAVPQNTALTKNKASIQTTQSKHNRPTVASILSQSNSVDALIAEAVSQSDVKSQKKTAPMKQSNTTESILKPILDTNLAENKPALSPAVSHNRINTAEQSTSNADKSSSTLKSPGSSNEQQNTANGLTKQKFDVASPVPEQKSPQSKNADATPNQHTKATKPLHPLSSGPLHKRNLSLATTKLPKEREDEYFKDVDLWLTITGFHDTSFREQKLKTYKMRAALEEKKRALELEFAELERQEAATANDSSTRDYMRVVSTAYMPPPPPPASASTDEQSVPLTKASPASSQPASAGAKRPRSPSVPVNNNREKLSRLNTSGRAVRRDDLFDKPLSASAPRRGSDQRSHYANDRSDRSDYHRRAGPDASPTHQSISVRGQAFRPNDSPFGRRESWTAPRSPEQWSTRTHGWNSTSFSDVNEQPIGQGGYSSNKCGYMRPGPRARFNR</sequence>
<feature type="compositionally biased region" description="Polar residues" evidence="2">
    <location>
        <begin position="180"/>
        <end position="210"/>
    </location>
</feature>
<evidence type="ECO:0000256" key="1">
    <source>
        <dbReference type="SAM" id="Coils"/>
    </source>
</evidence>
<feature type="compositionally biased region" description="Polar residues" evidence="2">
    <location>
        <begin position="459"/>
        <end position="468"/>
    </location>
</feature>
<dbReference type="Proteomes" id="UP000030672">
    <property type="component" value="Unassembled WGS sequence"/>
</dbReference>
<keyword evidence="4" id="KW-1185">Reference proteome</keyword>
<feature type="region of interest" description="Disordered" evidence="2">
    <location>
        <begin position="180"/>
        <end position="216"/>
    </location>
</feature>
<keyword evidence="1" id="KW-0175">Coiled coil</keyword>
<feature type="compositionally biased region" description="Low complexity" evidence="2">
    <location>
        <begin position="296"/>
        <end position="306"/>
    </location>
</feature>
<dbReference type="GeneID" id="63916262"/>
<evidence type="ECO:0000313" key="4">
    <source>
        <dbReference type="Proteomes" id="UP000030672"/>
    </source>
</evidence>
<evidence type="ECO:0000256" key="2">
    <source>
        <dbReference type="SAM" id="MobiDB-lite"/>
    </source>
</evidence>
<dbReference type="HOGENOM" id="CLU_512839_0_0_1"/>
<feature type="compositionally biased region" description="Polar residues" evidence="2">
    <location>
        <begin position="331"/>
        <end position="346"/>
    </location>
</feature>
<gene>
    <name evidence="3" type="ORF">M437DRAFT_55506</name>
</gene>
<evidence type="ECO:0000313" key="3">
    <source>
        <dbReference type="EMBL" id="KEQ60048.1"/>
    </source>
</evidence>
<feature type="region of interest" description="Disordered" evidence="2">
    <location>
        <begin position="31"/>
        <end position="90"/>
    </location>
</feature>